<dbReference type="AlphaFoldDB" id="A0A848QIQ9"/>
<accession>A0A848QIQ9</accession>
<dbReference type="InterPro" id="IPR029044">
    <property type="entry name" value="Nucleotide-diphossugar_trans"/>
</dbReference>
<comment type="caution">
    <text evidence="1">The sequence shown here is derived from an EMBL/GenBank/DDBJ whole genome shotgun (WGS) entry which is preliminary data.</text>
</comment>
<dbReference type="GO" id="GO:0016757">
    <property type="term" value="F:glycosyltransferase activity"/>
    <property type="evidence" value="ECO:0007669"/>
    <property type="project" value="InterPro"/>
</dbReference>
<evidence type="ECO:0000313" key="2">
    <source>
        <dbReference type="Proteomes" id="UP000561181"/>
    </source>
</evidence>
<protein>
    <recommendedName>
        <fullName evidence="3">Glycosyl transferase family 8</fullName>
    </recommendedName>
</protein>
<keyword evidence="2" id="KW-1185">Reference proteome</keyword>
<dbReference type="Proteomes" id="UP000561181">
    <property type="component" value="Unassembled WGS sequence"/>
</dbReference>
<evidence type="ECO:0008006" key="3">
    <source>
        <dbReference type="Google" id="ProtNLM"/>
    </source>
</evidence>
<dbReference type="SUPFAM" id="SSF53448">
    <property type="entry name" value="Nucleotide-diphospho-sugar transferases"/>
    <property type="match status" value="1"/>
</dbReference>
<sequence length="307" mass="33900">MAQTQEISISTNQHNYCIATVTSDNFLPGTIVMLDSFLQHHKQFSGDICIIHNGLSEQSRAILEAHFESLKFKSAGHQLTEAVDRLTSAYPGMKSRQARFLSVEMFALTGYDKVLFCDSDLLFRGSIASLWAHDSAVVCCGDGAYYRGFGRDPKTFTEVALDAAADVLQTPFNAGLMLVDRGQCSADNYAAIIRRISPERWQKVRTGHTDQLLYNLHFADRATLVSPAYNYLLAYGDAIIEQSGTTLSDAAVLHYNGPMKPWLPNSILAGFRQSPMIVRSTQLWSTAFHDFLKRSVLGTVGVGRSGS</sequence>
<gene>
    <name evidence="1" type="ORF">HKD42_10760</name>
</gene>
<dbReference type="Pfam" id="PF01501">
    <property type="entry name" value="Glyco_transf_8"/>
    <property type="match status" value="1"/>
</dbReference>
<evidence type="ECO:0000313" key="1">
    <source>
        <dbReference type="EMBL" id="NMW32542.1"/>
    </source>
</evidence>
<proteinExistence type="predicted"/>
<dbReference type="InterPro" id="IPR002495">
    <property type="entry name" value="Glyco_trans_8"/>
</dbReference>
<dbReference type="InterPro" id="IPR050587">
    <property type="entry name" value="GNT1/Glycosyltrans_8"/>
</dbReference>
<dbReference type="PANTHER" id="PTHR11183">
    <property type="entry name" value="GLYCOGENIN SUBFAMILY MEMBER"/>
    <property type="match status" value="1"/>
</dbReference>
<dbReference type="EMBL" id="JABCRE010000003">
    <property type="protein sequence ID" value="NMW32542.1"/>
    <property type="molecule type" value="Genomic_DNA"/>
</dbReference>
<reference evidence="1 2" key="1">
    <citation type="submission" date="2020-04" db="EMBL/GenBank/DDBJ databases">
        <authorList>
            <person name="Liu A."/>
        </authorList>
    </citation>
    <scope>NUCLEOTIDE SEQUENCE [LARGE SCALE GENOMIC DNA]</scope>
    <source>
        <strain evidence="1 2">RZ02</strain>
    </source>
</reference>
<dbReference type="Gene3D" id="3.90.550.10">
    <property type="entry name" value="Spore Coat Polysaccharide Biosynthesis Protein SpsA, Chain A"/>
    <property type="match status" value="1"/>
</dbReference>
<name>A0A848QIQ9_9SPHN</name>
<organism evidence="1 2">
    <name type="scientific">Pontixanthobacter rizhaonensis</name>
    <dbReference type="NCBI Taxonomy" id="2730337"/>
    <lineage>
        <taxon>Bacteria</taxon>
        <taxon>Pseudomonadati</taxon>
        <taxon>Pseudomonadota</taxon>
        <taxon>Alphaproteobacteria</taxon>
        <taxon>Sphingomonadales</taxon>
        <taxon>Erythrobacteraceae</taxon>
        <taxon>Pontixanthobacter</taxon>
    </lineage>
</organism>
<dbReference type="RefSeq" id="WP_170013218.1">
    <property type="nucleotide sequence ID" value="NZ_JABCRE010000003.1"/>
</dbReference>